<dbReference type="InParanoid" id="A8P497"/>
<dbReference type="AlphaFoldDB" id="A8P497"/>
<sequence>MHHQDWAPPQIWAVPAPAPEELNDIRKDLKTVIGLDRRAMQLSGFGKGKREGLGDGFQESEYRRILLRITWSERLVQERLTPRKQA</sequence>
<evidence type="ECO:0000313" key="2">
    <source>
        <dbReference type="Proteomes" id="UP000001861"/>
    </source>
</evidence>
<accession>A8P497</accession>
<dbReference type="GeneID" id="6015301"/>
<dbReference type="VEuPathDB" id="FungiDB:CC1G_11651"/>
<organism evidence="1 2">
    <name type="scientific">Coprinopsis cinerea (strain Okayama-7 / 130 / ATCC MYA-4618 / FGSC 9003)</name>
    <name type="common">Inky cap fungus</name>
    <name type="synonym">Hormographiella aspergillata</name>
    <dbReference type="NCBI Taxonomy" id="240176"/>
    <lineage>
        <taxon>Eukaryota</taxon>
        <taxon>Fungi</taxon>
        <taxon>Dikarya</taxon>
        <taxon>Basidiomycota</taxon>
        <taxon>Agaricomycotina</taxon>
        <taxon>Agaricomycetes</taxon>
        <taxon>Agaricomycetidae</taxon>
        <taxon>Agaricales</taxon>
        <taxon>Agaricineae</taxon>
        <taxon>Psathyrellaceae</taxon>
        <taxon>Coprinopsis</taxon>
    </lineage>
</organism>
<name>A8P497_COPC7</name>
<dbReference type="EMBL" id="AACS02000004">
    <property type="protein sequence ID" value="EAU83125.2"/>
    <property type="molecule type" value="Genomic_DNA"/>
</dbReference>
<dbReference type="HOGENOM" id="CLU_2497808_0_0_1"/>
<reference evidence="1 2" key="1">
    <citation type="journal article" date="2010" name="Proc. Natl. Acad. Sci. U.S.A.">
        <title>Insights into evolution of multicellular fungi from the assembled chromosomes of the mushroom Coprinopsis cinerea (Coprinus cinereus).</title>
        <authorList>
            <person name="Stajich J.E."/>
            <person name="Wilke S.K."/>
            <person name="Ahren D."/>
            <person name="Au C.H."/>
            <person name="Birren B.W."/>
            <person name="Borodovsky M."/>
            <person name="Burns C."/>
            <person name="Canback B."/>
            <person name="Casselton L.A."/>
            <person name="Cheng C.K."/>
            <person name="Deng J."/>
            <person name="Dietrich F.S."/>
            <person name="Fargo D.C."/>
            <person name="Farman M.L."/>
            <person name="Gathman A.C."/>
            <person name="Goldberg J."/>
            <person name="Guigo R."/>
            <person name="Hoegger P.J."/>
            <person name="Hooker J.B."/>
            <person name="Huggins A."/>
            <person name="James T.Y."/>
            <person name="Kamada T."/>
            <person name="Kilaru S."/>
            <person name="Kodira C."/>
            <person name="Kues U."/>
            <person name="Kupfer D."/>
            <person name="Kwan H.S."/>
            <person name="Lomsadze A."/>
            <person name="Li W."/>
            <person name="Lilly W.W."/>
            <person name="Ma L.J."/>
            <person name="Mackey A.J."/>
            <person name="Manning G."/>
            <person name="Martin F."/>
            <person name="Muraguchi H."/>
            <person name="Natvig D.O."/>
            <person name="Palmerini H."/>
            <person name="Ramesh M.A."/>
            <person name="Rehmeyer C.J."/>
            <person name="Roe B.A."/>
            <person name="Shenoy N."/>
            <person name="Stanke M."/>
            <person name="Ter-Hovhannisyan V."/>
            <person name="Tunlid A."/>
            <person name="Velagapudi R."/>
            <person name="Vision T.J."/>
            <person name="Zeng Q."/>
            <person name="Zolan M.E."/>
            <person name="Pukkila P.J."/>
        </authorList>
    </citation>
    <scope>NUCLEOTIDE SEQUENCE [LARGE SCALE GENOMIC DNA]</scope>
    <source>
        <strain evidence="2">Okayama-7 / 130 / ATCC MYA-4618 / FGSC 9003</strain>
    </source>
</reference>
<comment type="caution">
    <text evidence="1">The sequence shown here is derived from an EMBL/GenBank/DDBJ whole genome shotgun (WGS) entry which is preliminary data.</text>
</comment>
<protein>
    <submittedName>
        <fullName evidence="1">Uncharacterized protein</fullName>
    </submittedName>
</protein>
<dbReference type="RefSeq" id="XP_001838708.2">
    <property type="nucleotide sequence ID" value="XM_001838656.2"/>
</dbReference>
<evidence type="ECO:0000313" key="1">
    <source>
        <dbReference type="EMBL" id="EAU83125.2"/>
    </source>
</evidence>
<proteinExistence type="predicted"/>
<keyword evidence="2" id="KW-1185">Reference proteome</keyword>
<gene>
    <name evidence="1" type="ORF">CC1G_11651</name>
</gene>
<dbReference type="Proteomes" id="UP000001861">
    <property type="component" value="Unassembled WGS sequence"/>
</dbReference>
<dbReference type="KEGG" id="cci:CC1G_11651"/>